<dbReference type="AlphaFoldDB" id="A0A139A236"/>
<accession>A0A139A236</accession>
<evidence type="ECO:0000313" key="1">
    <source>
        <dbReference type="EMBL" id="KXS10832.1"/>
    </source>
</evidence>
<name>A0A139A236_GONPJ</name>
<sequence>MAICHLSAYSFTSITKGSGDPESSSLPLSPGPLSLSGVSGLNLTSVMGSGDSALISGEAGDGGGAPIISGLGGSGDILNSWF</sequence>
<gene>
    <name evidence="1" type="ORF">M427DRAFT_36638</name>
</gene>
<reference evidence="1 2" key="1">
    <citation type="journal article" date="2015" name="Genome Biol. Evol.">
        <title>Phylogenomic analyses indicate that early fungi evolved digesting cell walls of algal ancestors of land plants.</title>
        <authorList>
            <person name="Chang Y."/>
            <person name="Wang S."/>
            <person name="Sekimoto S."/>
            <person name="Aerts A.L."/>
            <person name="Choi C."/>
            <person name="Clum A."/>
            <person name="LaButti K.M."/>
            <person name="Lindquist E.A."/>
            <person name="Yee Ngan C."/>
            <person name="Ohm R.A."/>
            <person name="Salamov A.A."/>
            <person name="Grigoriev I.V."/>
            <person name="Spatafora J.W."/>
            <person name="Berbee M.L."/>
        </authorList>
    </citation>
    <scope>NUCLEOTIDE SEQUENCE [LARGE SCALE GENOMIC DNA]</scope>
    <source>
        <strain evidence="1 2">JEL478</strain>
    </source>
</reference>
<keyword evidence="2" id="KW-1185">Reference proteome</keyword>
<dbReference type="Proteomes" id="UP000070544">
    <property type="component" value="Unassembled WGS sequence"/>
</dbReference>
<proteinExistence type="predicted"/>
<evidence type="ECO:0000313" key="2">
    <source>
        <dbReference type="Proteomes" id="UP000070544"/>
    </source>
</evidence>
<organism evidence="1 2">
    <name type="scientific">Gonapodya prolifera (strain JEL478)</name>
    <name type="common">Monoblepharis prolifera</name>
    <dbReference type="NCBI Taxonomy" id="1344416"/>
    <lineage>
        <taxon>Eukaryota</taxon>
        <taxon>Fungi</taxon>
        <taxon>Fungi incertae sedis</taxon>
        <taxon>Chytridiomycota</taxon>
        <taxon>Chytridiomycota incertae sedis</taxon>
        <taxon>Monoblepharidomycetes</taxon>
        <taxon>Monoblepharidales</taxon>
        <taxon>Gonapodyaceae</taxon>
        <taxon>Gonapodya</taxon>
    </lineage>
</organism>
<dbReference type="EMBL" id="KQ965814">
    <property type="protein sequence ID" value="KXS10832.1"/>
    <property type="molecule type" value="Genomic_DNA"/>
</dbReference>
<protein>
    <submittedName>
        <fullName evidence="1">Uncharacterized protein</fullName>
    </submittedName>
</protein>